<keyword evidence="2 5" id="KW-0812">Transmembrane</keyword>
<dbReference type="OrthoDB" id="541710at2759"/>
<dbReference type="GO" id="GO:0160198">
    <property type="term" value="F:polyprenal reductase activity"/>
    <property type="evidence" value="ECO:0007669"/>
    <property type="project" value="UniProtKB-EC"/>
</dbReference>
<dbReference type="PANTHER" id="PTHR14624:SF0">
    <property type="entry name" value="POLYPRENOL REDUCTASE"/>
    <property type="match status" value="1"/>
</dbReference>
<dbReference type="EC" id="1.3.1.94" evidence="5"/>
<reference evidence="7 8" key="1">
    <citation type="journal article" date="2020" name="Genomics">
        <title>Complete, high-quality genomes from long-read metagenomic sequencing of two wolf lichen thalli reveals enigmatic genome architecture.</title>
        <authorList>
            <person name="McKenzie S.K."/>
            <person name="Walston R.F."/>
            <person name="Allen J.L."/>
        </authorList>
    </citation>
    <scope>NUCLEOTIDE SEQUENCE [LARGE SCALE GENOMIC DNA]</scope>
    <source>
        <strain evidence="7">WasteWater2</strain>
    </source>
</reference>
<dbReference type="GO" id="GO:0003865">
    <property type="term" value="F:3-oxo-5-alpha-steroid 4-dehydrogenase activity"/>
    <property type="evidence" value="ECO:0007669"/>
    <property type="project" value="TreeGrafter"/>
</dbReference>
<keyword evidence="3 5" id="KW-1133">Transmembrane helix</keyword>
<evidence type="ECO:0000256" key="4">
    <source>
        <dbReference type="ARBA" id="ARBA00023136"/>
    </source>
</evidence>
<comment type="function">
    <text evidence="5">Plays a key role in early steps of protein N-linked glycosylation by being involved in the conversion of polyprenol into dolichol. Acts as a polyprenal reductase that mediates the reduction of polyprenal into dolichal in a NADP-dependent mechanism. Dolichols are required for the synthesis of dolichol-linked monosaccharides and the oligosaccharide precursor used for N-glycosylation.</text>
</comment>
<protein>
    <recommendedName>
        <fullName evidence="5">Polyprenal reductase</fullName>
        <ecNumber evidence="5">1.3.1.94</ecNumber>
    </recommendedName>
</protein>
<evidence type="ECO:0000256" key="3">
    <source>
        <dbReference type="ARBA" id="ARBA00022989"/>
    </source>
</evidence>
<dbReference type="InterPro" id="IPR001104">
    <property type="entry name" value="3-oxo-5_a-steroid_4-DH_C"/>
</dbReference>
<dbReference type="AlphaFoldDB" id="A0A8H6FYP1"/>
<dbReference type="Proteomes" id="UP000578531">
    <property type="component" value="Unassembled WGS sequence"/>
</dbReference>
<organism evidence="7 8">
    <name type="scientific">Letharia columbiana</name>
    <dbReference type="NCBI Taxonomy" id="112416"/>
    <lineage>
        <taxon>Eukaryota</taxon>
        <taxon>Fungi</taxon>
        <taxon>Dikarya</taxon>
        <taxon>Ascomycota</taxon>
        <taxon>Pezizomycotina</taxon>
        <taxon>Lecanoromycetes</taxon>
        <taxon>OSLEUM clade</taxon>
        <taxon>Lecanoromycetidae</taxon>
        <taxon>Lecanorales</taxon>
        <taxon>Lecanorineae</taxon>
        <taxon>Parmeliaceae</taxon>
        <taxon>Letharia</taxon>
    </lineage>
</organism>
<name>A0A8H6FYP1_9LECA</name>
<proteinExistence type="inferred from homology"/>
<dbReference type="GO" id="GO:0005789">
    <property type="term" value="C:endoplasmic reticulum membrane"/>
    <property type="evidence" value="ECO:0007669"/>
    <property type="project" value="UniProtKB-SubCell"/>
</dbReference>
<keyword evidence="5" id="KW-0560">Oxidoreductase</keyword>
<gene>
    <name evidence="7" type="ORF">HO173_004650</name>
</gene>
<dbReference type="GeneID" id="59286314"/>
<dbReference type="GO" id="GO:0102389">
    <property type="term" value="F:polyprenol reductase activity"/>
    <property type="evidence" value="ECO:0007669"/>
    <property type="project" value="UniProtKB-UniRule"/>
</dbReference>
<dbReference type="EMBL" id="JACCJC010000015">
    <property type="protein sequence ID" value="KAF6237182.1"/>
    <property type="molecule type" value="Genomic_DNA"/>
</dbReference>
<keyword evidence="5" id="KW-0256">Endoplasmic reticulum</keyword>
<comment type="subcellular location">
    <subcellularLocation>
        <location evidence="1">Endomembrane system</location>
        <topology evidence="1">Multi-pass membrane protein</topology>
    </subcellularLocation>
    <subcellularLocation>
        <location evidence="5">Endoplasmic reticulum membrane</location>
    </subcellularLocation>
</comment>
<dbReference type="PROSITE" id="PS50244">
    <property type="entry name" value="S5A_REDUCTASE"/>
    <property type="match status" value="1"/>
</dbReference>
<evidence type="ECO:0000313" key="8">
    <source>
        <dbReference type="Proteomes" id="UP000578531"/>
    </source>
</evidence>
<dbReference type="UniPathway" id="UPA00378"/>
<feature type="transmembrane region" description="Helical" evidence="5">
    <location>
        <begin position="6"/>
        <end position="28"/>
    </location>
</feature>
<keyword evidence="8" id="KW-1185">Reference proteome</keyword>
<comment type="pathway">
    <text evidence="5">Protein modification; protein glycosylation.</text>
</comment>
<evidence type="ECO:0000259" key="6">
    <source>
        <dbReference type="Pfam" id="PF02544"/>
    </source>
</evidence>
<evidence type="ECO:0000256" key="5">
    <source>
        <dbReference type="RuleBase" id="RU367081"/>
    </source>
</evidence>
<dbReference type="RefSeq" id="XP_037166510.1">
    <property type="nucleotide sequence ID" value="XM_037306572.1"/>
</dbReference>
<keyword evidence="4 5" id="KW-0472">Membrane</keyword>
<keyword evidence="5" id="KW-0521">NADP</keyword>
<comment type="similarity">
    <text evidence="5">Belongs to the steroid 5-alpha reductase family. Polyprenal reductase subfamily.</text>
</comment>
<dbReference type="InterPro" id="IPR039698">
    <property type="entry name" value="Dfg10/SRD5A3"/>
</dbReference>
<feature type="transmembrane region" description="Helical" evidence="5">
    <location>
        <begin position="160"/>
        <end position="180"/>
    </location>
</feature>
<evidence type="ECO:0000256" key="2">
    <source>
        <dbReference type="ARBA" id="ARBA00022692"/>
    </source>
</evidence>
<feature type="transmembrane region" description="Helical" evidence="5">
    <location>
        <begin position="239"/>
        <end position="263"/>
    </location>
</feature>
<feature type="transmembrane region" description="Helical" evidence="5">
    <location>
        <begin position="201"/>
        <end position="219"/>
    </location>
</feature>
<feature type="domain" description="3-oxo-5-alpha-steroid 4-dehydrogenase C-terminal" evidence="6">
    <location>
        <begin position="204"/>
        <end position="315"/>
    </location>
</feature>
<comment type="catalytic activity">
    <reaction evidence="5">
        <text>a di-trans,poly-cis-dolichal + NADP(+) = a di-trans,poly-cis-polyprenal + NADPH + H(+)</text>
        <dbReference type="Rhea" id="RHEA:80727"/>
        <dbReference type="Rhea" id="RHEA-COMP:19536"/>
        <dbReference type="Rhea" id="RHEA-COMP:19537"/>
        <dbReference type="ChEBI" id="CHEBI:15378"/>
        <dbReference type="ChEBI" id="CHEBI:57783"/>
        <dbReference type="ChEBI" id="CHEBI:58349"/>
        <dbReference type="ChEBI" id="CHEBI:231623"/>
        <dbReference type="ChEBI" id="CHEBI:231637"/>
        <dbReference type="EC" id="1.3.1.94"/>
    </reaction>
    <physiologicalReaction direction="right-to-left" evidence="5">
        <dbReference type="Rhea" id="RHEA:80729"/>
    </physiologicalReaction>
</comment>
<dbReference type="PANTHER" id="PTHR14624">
    <property type="entry name" value="DFG10 PROTEIN"/>
    <property type="match status" value="1"/>
</dbReference>
<sequence>MPDPSLLLQTFFILSAFTVLLLNSIPAVRARYIAYGSRAIPVKNSDQCHHGTNKPAEKRNAHASKTLEWLLERLDAIQVPHRWFQHFYIISVCSSLFWGVQILAKGFVLEMLCRSVGPNTQANGMTVDQVVLTWSLVTVQGIRRLLETSFPVKSSRSNMWFVHWLLGIAFYLALGVSCWIEGADALLSAEPITSNTTLSALSLKAIIGIPIFVLASGVQHDCHAYLASLPKYTLPVHPIFQSFICPHYTMECLIYLSLAFVAAPKGALINRTMFTAFVFVSANLTVSATTSKKWYERKFGKKAVAHRWTIVPGLY</sequence>
<feature type="transmembrane region" description="Helical" evidence="5">
    <location>
        <begin position="87"/>
        <end position="108"/>
    </location>
</feature>
<evidence type="ECO:0000313" key="7">
    <source>
        <dbReference type="EMBL" id="KAF6237182.1"/>
    </source>
</evidence>
<accession>A0A8H6FYP1</accession>
<dbReference type="GO" id="GO:0006488">
    <property type="term" value="P:dolichol-linked oligosaccharide biosynthetic process"/>
    <property type="evidence" value="ECO:0007669"/>
    <property type="project" value="UniProtKB-UniRule"/>
</dbReference>
<comment type="caution">
    <text evidence="7">The sequence shown here is derived from an EMBL/GenBank/DDBJ whole genome shotgun (WGS) entry which is preliminary data.</text>
</comment>
<dbReference type="Pfam" id="PF02544">
    <property type="entry name" value="Steroid_dh"/>
    <property type="match status" value="1"/>
</dbReference>
<evidence type="ECO:0000256" key="1">
    <source>
        <dbReference type="ARBA" id="ARBA00004127"/>
    </source>
</evidence>
<dbReference type="GO" id="GO:0016095">
    <property type="term" value="P:polyprenol catabolic process"/>
    <property type="evidence" value="ECO:0007669"/>
    <property type="project" value="UniProtKB-UniRule"/>
</dbReference>